<sequence length="242" mass="27705">MTEEKQAHNRDKKDAVRKLLIEYARALAPSLNIYQWPVETARWHELVFCLLFRIGQPQIQADRARAMTQMLADLNLLEISSLAGAMAEKGNNLEHPDMILMHTLLERMGMTPDQSQDATLTIAQAARVLAERHNGKVQRCLRQYGQQILNHLSEQFSFDRIPSDQARLALAHWLQNTTNMPIELAEPDVIEFCQRAGITLEEMTEVADEIDLNLALLDDIIVNSLVSFGFEEPKDEWRRKGM</sequence>
<accession>A0A0W8F8Z5</accession>
<dbReference type="EMBL" id="LNQE01001451">
    <property type="protein sequence ID" value="KUG17313.1"/>
    <property type="molecule type" value="Genomic_DNA"/>
</dbReference>
<organism evidence="1">
    <name type="scientific">hydrocarbon metagenome</name>
    <dbReference type="NCBI Taxonomy" id="938273"/>
    <lineage>
        <taxon>unclassified sequences</taxon>
        <taxon>metagenomes</taxon>
        <taxon>ecological metagenomes</taxon>
    </lineage>
</organism>
<protein>
    <submittedName>
        <fullName evidence="1">Uncharacterized protein</fullName>
    </submittedName>
</protein>
<proteinExistence type="predicted"/>
<evidence type="ECO:0000313" key="1">
    <source>
        <dbReference type="EMBL" id="KUG17313.1"/>
    </source>
</evidence>
<name>A0A0W8F8Z5_9ZZZZ</name>
<reference evidence="1" key="1">
    <citation type="journal article" date="2015" name="Proc. Natl. Acad. Sci. U.S.A.">
        <title>Networks of energetic and metabolic interactions define dynamics in microbial communities.</title>
        <authorList>
            <person name="Embree M."/>
            <person name="Liu J.K."/>
            <person name="Al-Bassam M.M."/>
            <person name="Zengler K."/>
        </authorList>
    </citation>
    <scope>NUCLEOTIDE SEQUENCE</scope>
</reference>
<comment type="caution">
    <text evidence="1">The sequence shown here is derived from an EMBL/GenBank/DDBJ whole genome shotgun (WGS) entry which is preliminary data.</text>
</comment>
<dbReference type="AlphaFoldDB" id="A0A0W8F8Z5"/>
<gene>
    <name evidence="1" type="ORF">ASZ90_012996</name>
</gene>